<keyword evidence="7" id="KW-0456">Lyase</keyword>
<dbReference type="PIRSF" id="PIRSF000495">
    <property type="entry name" value="Amidotransf_hisH"/>
    <property type="match status" value="1"/>
</dbReference>
<dbReference type="Pfam" id="PF00117">
    <property type="entry name" value="GATase"/>
    <property type="match status" value="1"/>
</dbReference>
<evidence type="ECO:0000256" key="6">
    <source>
        <dbReference type="ARBA" id="ARBA00023102"/>
    </source>
</evidence>
<dbReference type="PANTHER" id="PTHR42701:SF1">
    <property type="entry name" value="IMIDAZOLE GLYCEROL PHOSPHATE SYNTHASE SUBUNIT HISH"/>
    <property type="match status" value="1"/>
</dbReference>
<dbReference type="GO" id="GO:0004359">
    <property type="term" value="F:glutaminase activity"/>
    <property type="evidence" value="ECO:0007669"/>
    <property type="project" value="UniProtKB-EC"/>
</dbReference>
<keyword evidence="3" id="KW-0028">Amino-acid biosynthesis</keyword>
<dbReference type="InterPro" id="IPR029062">
    <property type="entry name" value="Class_I_gatase-like"/>
</dbReference>
<keyword evidence="6" id="KW-0368">Histidine biosynthesis</keyword>
<gene>
    <name evidence="11" type="ORF">UFOPK2169_00167</name>
</gene>
<name>A0A6J6K0P8_9ZZZZ</name>
<dbReference type="InterPro" id="IPR010139">
    <property type="entry name" value="Imidazole-glycPsynth_HisH"/>
</dbReference>
<dbReference type="AlphaFoldDB" id="A0A6J6K0P8"/>
<comment type="catalytic activity">
    <reaction evidence="8">
        <text>5-[(5-phospho-1-deoxy-D-ribulos-1-ylimino)methylamino]-1-(5-phospho-beta-D-ribosyl)imidazole-4-carboxamide + L-glutamine = D-erythro-1-(imidazol-4-yl)glycerol 3-phosphate + 5-amino-1-(5-phospho-beta-D-ribosyl)imidazole-4-carboxamide + L-glutamate + H(+)</text>
        <dbReference type="Rhea" id="RHEA:24793"/>
        <dbReference type="ChEBI" id="CHEBI:15378"/>
        <dbReference type="ChEBI" id="CHEBI:29985"/>
        <dbReference type="ChEBI" id="CHEBI:58278"/>
        <dbReference type="ChEBI" id="CHEBI:58359"/>
        <dbReference type="ChEBI" id="CHEBI:58475"/>
        <dbReference type="ChEBI" id="CHEBI:58525"/>
        <dbReference type="EC" id="4.3.2.10"/>
    </reaction>
</comment>
<organism evidence="11">
    <name type="scientific">freshwater metagenome</name>
    <dbReference type="NCBI Taxonomy" id="449393"/>
    <lineage>
        <taxon>unclassified sequences</taxon>
        <taxon>metagenomes</taxon>
        <taxon>ecological metagenomes</taxon>
    </lineage>
</organism>
<dbReference type="NCBIfam" id="TIGR01855">
    <property type="entry name" value="IMP_synth_hisH"/>
    <property type="match status" value="1"/>
</dbReference>
<keyword evidence="5" id="KW-0315">Glutamine amidotransferase</keyword>
<comment type="catalytic activity">
    <reaction evidence="9">
        <text>L-glutamine + H2O = L-glutamate + NH4(+)</text>
        <dbReference type="Rhea" id="RHEA:15889"/>
        <dbReference type="ChEBI" id="CHEBI:15377"/>
        <dbReference type="ChEBI" id="CHEBI:28938"/>
        <dbReference type="ChEBI" id="CHEBI:29985"/>
        <dbReference type="ChEBI" id="CHEBI:58359"/>
        <dbReference type="EC" id="3.5.1.2"/>
    </reaction>
</comment>
<dbReference type="GO" id="GO:0000107">
    <property type="term" value="F:imidazoleglycerol-phosphate synthase activity"/>
    <property type="evidence" value="ECO:0007669"/>
    <property type="project" value="TreeGrafter"/>
</dbReference>
<evidence type="ECO:0000256" key="9">
    <source>
        <dbReference type="ARBA" id="ARBA00049534"/>
    </source>
</evidence>
<dbReference type="EMBL" id="CAEZWE010000003">
    <property type="protein sequence ID" value="CAB4641995.1"/>
    <property type="molecule type" value="Genomic_DNA"/>
</dbReference>
<dbReference type="SUPFAM" id="SSF52317">
    <property type="entry name" value="Class I glutamine amidotransferase-like"/>
    <property type="match status" value="1"/>
</dbReference>
<evidence type="ECO:0000256" key="8">
    <source>
        <dbReference type="ARBA" id="ARBA00047838"/>
    </source>
</evidence>
<dbReference type="Gene3D" id="3.40.50.880">
    <property type="match status" value="1"/>
</dbReference>
<evidence type="ECO:0000256" key="7">
    <source>
        <dbReference type="ARBA" id="ARBA00023239"/>
    </source>
</evidence>
<accession>A0A6J6K0P8</accession>
<dbReference type="PANTHER" id="PTHR42701">
    <property type="entry name" value="IMIDAZOLE GLYCEROL PHOSPHATE SYNTHASE SUBUNIT HISH"/>
    <property type="match status" value="1"/>
</dbReference>
<dbReference type="PROSITE" id="PS51273">
    <property type="entry name" value="GATASE_TYPE_1"/>
    <property type="match status" value="1"/>
</dbReference>
<evidence type="ECO:0000256" key="2">
    <source>
        <dbReference type="ARBA" id="ARBA00011152"/>
    </source>
</evidence>
<comment type="pathway">
    <text evidence="1">Amino-acid biosynthesis; L-histidine biosynthesis; L-histidine from 5-phospho-alpha-D-ribose 1-diphosphate: step 5/9.</text>
</comment>
<dbReference type="GO" id="GO:0000105">
    <property type="term" value="P:L-histidine biosynthetic process"/>
    <property type="evidence" value="ECO:0007669"/>
    <property type="project" value="UniProtKB-UniPathway"/>
</dbReference>
<dbReference type="UniPathway" id="UPA00031">
    <property type="reaction ID" value="UER00010"/>
</dbReference>
<comment type="subunit">
    <text evidence="2">Heterodimer of HisH and HisF.</text>
</comment>
<proteinExistence type="predicted"/>
<evidence type="ECO:0000256" key="4">
    <source>
        <dbReference type="ARBA" id="ARBA00022801"/>
    </source>
</evidence>
<reference evidence="11" key="1">
    <citation type="submission" date="2020-05" db="EMBL/GenBank/DDBJ databases">
        <authorList>
            <person name="Chiriac C."/>
            <person name="Salcher M."/>
            <person name="Ghai R."/>
            <person name="Kavagutti S V."/>
        </authorList>
    </citation>
    <scope>NUCLEOTIDE SEQUENCE</scope>
</reference>
<evidence type="ECO:0000256" key="5">
    <source>
        <dbReference type="ARBA" id="ARBA00022962"/>
    </source>
</evidence>
<sequence length="202" mass="22847">MIGILDYGIGNPRSILRMCETSGLEAQIVSRPEDMKVSSRFVLPGVGSFDRCAQALRGKGLDTALIEQLQQRSTPLLGICVGAHLLGTSSEEGDESGLGLMSHRTVRLRPLTQPVPHMGWKEIEILQPQHFHSEHQGKPRFYFSHSYVIKATNENERFGTFEYEETLDAILLKDNIVAVQFHPEKSHRFGRRLFEWFGSWAP</sequence>
<protein>
    <submittedName>
        <fullName evidence="11">Unannotated protein</fullName>
    </submittedName>
</protein>
<dbReference type="InterPro" id="IPR017926">
    <property type="entry name" value="GATASE"/>
</dbReference>
<dbReference type="GO" id="GO:0016829">
    <property type="term" value="F:lyase activity"/>
    <property type="evidence" value="ECO:0007669"/>
    <property type="project" value="UniProtKB-KW"/>
</dbReference>
<evidence type="ECO:0000313" key="11">
    <source>
        <dbReference type="EMBL" id="CAB4641995.1"/>
    </source>
</evidence>
<feature type="domain" description="Glutamine amidotransferase" evidence="10">
    <location>
        <begin position="4"/>
        <end position="189"/>
    </location>
</feature>
<evidence type="ECO:0000256" key="3">
    <source>
        <dbReference type="ARBA" id="ARBA00022605"/>
    </source>
</evidence>
<keyword evidence="4" id="KW-0378">Hydrolase</keyword>
<evidence type="ECO:0000256" key="1">
    <source>
        <dbReference type="ARBA" id="ARBA00005091"/>
    </source>
</evidence>
<evidence type="ECO:0000259" key="10">
    <source>
        <dbReference type="Pfam" id="PF00117"/>
    </source>
</evidence>